<feature type="region of interest" description="Disordered" evidence="1">
    <location>
        <begin position="595"/>
        <end position="618"/>
    </location>
</feature>
<evidence type="ECO:0000256" key="1">
    <source>
        <dbReference type="SAM" id="MobiDB-lite"/>
    </source>
</evidence>
<gene>
    <name evidence="2" type="ORF">BaRGS_00023530</name>
</gene>
<organism evidence="2 3">
    <name type="scientific">Batillaria attramentaria</name>
    <dbReference type="NCBI Taxonomy" id="370345"/>
    <lineage>
        <taxon>Eukaryota</taxon>
        <taxon>Metazoa</taxon>
        <taxon>Spiralia</taxon>
        <taxon>Lophotrochozoa</taxon>
        <taxon>Mollusca</taxon>
        <taxon>Gastropoda</taxon>
        <taxon>Caenogastropoda</taxon>
        <taxon>Sorbeoconcha</taxon>
        <taxon>Cerithioidea</taxon>
        <taxon>Batillariidae</taxon>
        <taxon>Batillaria</taxon>
    </lineage>
</organism>
<feature type="compositionally biased region" description="Low complexity" evidence="1">
    <location>
        <begin position="608"/>
        <end position="618"/>
    </location>
</feature>
<protein>
    <submittedName>
        <fullName evidence="2">Uncharacterized protein</fullName>
    </submittedName>
</protein>
<dbReference type="EMBL" id="JACVVK020000197">
    <property type="protein sequence ID" value="KAK7485279.1"/>
    <property type="molecule type" value="Genomic_DNA"/>
</dbReference>
<keyword evidence="3" id="KW-1185">Reference proteome</keyword>
<proteinExistence type="predicted"/>
<feature type="compositionally biased region" description="Basic and acidic residues" evidence="1">
    <location>
        <begin position="536"/>
        <end position="552"/>
    </location>
</feature>
<reference evidence="2 3" key="1">
    <citation type="journal article" date="2023" name="Sci. Data">
        <title>Genome assembly of the Korean intertidal mud-creeper Batillaria attramentaria.</title>
        <authorList>
            <person name="Patra A.K."/>
            <person name="Ho P.T."/>
            <person name="Jun S."/>
            <person name="Lee S.J."/>
            <person name="Kim Y."/>
            <person name="Won Y.J."/>
        </authorList>
    </citation>
    <scope>NUCLEOTIDE SEQUENCE [LARGE SCALE GENOMIC DNA]</scope>
    <source>
        <strain evidence="2">Wonlab-2016</strain>
    </source>
</reference>
<sequence>MPRFQSVDYYQRKLLRTRELYTNASLTVPCHFNDSGNPSEAPSKTRSLHELLSDLKEEDVEDFAEEPDFYLNGSRIKDGEWSVEQLDWLTAWRELEGHYVEIVPSSNPESHSSFIDDAPITGSLAEFCYVEDFMPQPLETLCQGERWMLEEPIKVCVESQNDPDSPTTSIKSCLDQATVIDSENPISVDQQISETTVFGTGDQQLDVDNEAEPCMLKDMMTGKSFHEEEELHEFQETRGEELLSPVCHHQSPPPSSPVESHLLSSLLEQSKSVCAQLSTSLAIPDCKEKGPELPDISEVFEGWSDERPRLQGLLLSPTVQEDVTSFVAINEAYKDGSPVTQHEQNVLEKCELESPMECCEIASPVCLADKCKAEAVNLTEWSPDVLTSHSLYVHVCIRVHLPPPEPDVVQEKEATTAGKPIEKALHLAVSHDTNASFGQLELNLSWNLSPAVPLLSLSIPEALQFSGDETQQPLPAFDPRDLSCCFESETTESDTQDKSPRMLQRLLTDTSKRARVVAESKSEKSSEQIRQEHRVAAFKKDQSWSSTEEKSKATHFGSTQRGHPFEKFIMKNDVPLDVQSPSKFSAQKGLIAAGGQRSHVGPVTSHVTSARPTAATRSAANRTFDNLDSPLTITEAKRAALVSTTNGDNQLNSTDNCADRESLSQEGNVPFDAFDLQFDEDEIVLDSDSLEEKGSQALSEKSVQGSVTDHRPVLFYVTLRVIKVMKGVCYNDDSEY</sequence>
<name>A0ABD0KDT8_9CAEN</name>
<evidence type="ECO:0000313" key="3">
    <source>
        <dbReference type="Proteomes" id="UP001519460"/>
    </source>
</evidence>
<comment type="caution">
    <text evidence="2">The sequence shown here is derived from an EMBL/GenBank/DDBJ whole genome shotgun (WGS) entry which is preliminary data.</text>
</comment>
<dbReference type="Proteomes" id="UP001519460">
    <property type="component" value="Unassembled WGS sequence"/>
</dbReference>
<dbReference type="AlphaFoldDB" id="A0ABD0KDT8"/>
<accession>A0ABD0KDT8</accession>
<feature type="region of interest" description="Disordered" evidence="1">
    <location>
        <begin position="536"/>
        <end position="560"/>
    </location>
</feature>
<evidence type="ECO:0000313" key="2">
    <source>
        <dbReference type="EMBL" id="KAK7485279.1"/>
    </source>
</evidence>